<dbReference type="KEGG" id="syw:SYNW0930"/>
<dbReference type="PANTHER" id="PTHR36897:SF2">
    <property type="entry name" value="OS10G0350800 PROTEIN"/>
    <property type="match status" value="1"/>
</dbReference>
<protein>
    <submittedName>
        <fullName evidence="1">Uncharacterized protein</fullName>
    </submittedName>
</protein>
<name>Q7U7Q1_PARMW</name>
<evidence type="ECO:0000313" key="2">
    <source>
        <dbReference type="Proteomes" id="UP000001422"/>
    </source>
</evidence>
<reference evidence="1 2" key="1">
    <citation type="journal article" date="2003" name="Nature">
        <title>The genome of a motile marine Synechococcus.</title>
        <authorList>
            <person name="Palenik B."/>
            <person name="Brahamsha B."/>
            <person name="Larimer F."/>
            <person name="Land M."/>
            <person name="Hauser L."/>
            <person name="Chain P."/>
            <person name="Lamerdin J."/>
            <person name="Regala W."/>
            <person name="Allen E.A."/>
            <person name="McCarren J."/>
            <person name="Paulsen I."/>
            <person name="Dufresne A."/>
            <person name="Partensky F."/>
            <person name="Webb E."/>
            <person name="Waterbury J."/>
        </authorList>
    </citation>
    <scope>NUCLEOTIDE SEQUENCE [LARGE SCALE GENOMIC DNA]</scope>
    <source>
        <strain evidence="1 2">WH8102</strain>
    </source>
</reference>
<dbReference type="eggNOG" id="ENOG50322J5">
    <property type="taxonomic scope" value="Bacteria"/>
</dbReference>
<organism evidence="1 2">
    <name type="scientific">Parasynechococcus marenigrum (strain WH8102)</name>
    <dbReference type="NCBI Taxonomy" id="84588"/>
    <lineage>
        <taxon>Bacteria</taxon>
        <taxon>Bacillati</taxon>
        <taxon>Cyanobacteriota</taxon>
        <taxon>Cyanophyceae</taxon>
        <taxon>Synechococcales</taxon>
        <taxon>Prochlorococcaceae</taxon>
        <taxon>Parasynechococcus</taxon>
        <taxon>Parasynechococcus marenigrum</taxon>
    </lineage>
</organism>
<evidence type="ECO:0000313" key="1">
    <source>
        <dbReference type="EMBL" id="CAE07445.1"/>
    </source>
</evidence>
<proteinExistence type="predicted"/>
<keyword evidence="2" id="KW-1185">Reference proteome</keyword>
<sequence length="173" mass="19133">MINEPSPSLLERLELQASERGLLLRLQVGRPLGLWSLRLVVACPGPNGTAQLLGEMKGWAYGTSNGLQLDTMRVVPQSPAGVGDLVWAATMAWALEATPCSRARLLAIRDDERQHSRLVRYFRQRGFQLERDVAAALWDLPLRMVWGGAGALMSGSVEQVLERSLRSWRQSAA</sequence>
<dbReference type="HOGENOM" id="CLU_1601230_0_0_3"/>
<dbReference type="AlphaFoldDB" id="Q7U7Q1"/>
<dbReference type="Proteomes" id="UP000001422">
    <property type="component" value="Chromosome"/>
</dbReference>
<dbReference type="RefSeq" id="WP_011127795.1">
    <property type="nucleotide sequence ID" value="NC_005070.1"/>
</dbReference>
<dbReference type="PANTHER" id="PTHR36897">
    <property type="entry name" value="OS10G0351100-LIKE PROTEIN"/>
    <property type="match status" value="1"/>
</dbReference>
<dbReference type="STRING" id="84588.SYNW0930"/>
<accession>Q7U7Q1</accession>
<dbReference type="EMBL" id="BX569691">
    <property type="protein sequence ID" value="CAE07445.1"/>
    <property type="molecule type" value="Genomic_DNA"/>
</dbReference>
<gene>
    <name evidence="1" type="ordered locus">SYNW0930</name>
</gene>